<gene>
    <name evidence="1" type="ORF">N657DRAFT_645385</name>
</gene>
<dbReference type="GeneID" id="87829707"/>
<dbReference type="EMBL" id="MU853228">
    <property type="protein sequence ID" value="KAK4123786.1"/>
    <property type="molecule type" value="Genomic_DNA"/>
</dbReference>
<accession>A0AAN6Z3D7</accession>
<reference evidence="1" key="2">
    <citation type="submission" date="2023-05" db="EMBL/GenBank/DDBJ databases">
        <authorList>
            <consortium name="Lawrence Berkeley National Laboratory"/>
            <person name="Steindorff A."/>
            <person name="Hensen N."/>
            <person name="Bonometti L."/>
            <person name="Westerberg I."/>
            <person name="Brannstrom I.O."/>
            <person name="Guillou S."/>
            <person name="Cros-Aarteil S."/>
            <person name="Calhoun S."/>
            <person name="Haridas S."/>
            <person name="Kuo A."/>
            <person name="Mondo S."/>
            <person name="Pangilinan J."/>
            <person name="Riley R."/>
            <person name="Labutti K."/>
            <person name="Andreopoulos B."/>
            <person name="Lipzen A."/>
            <person name="Chen C."/>
            <person name="Yanf M."/>
            <person name="Daum C."/>
            <person name="Ng V."/>
            <person name="Clum A."/>
            <person name="Ohm R."/>
            <person name="Martin F."/>
            <person name="Silar P."/>
            <person name="Natvig D."/>
            <person name="Lalanne C."/>
            <person name="Gautier V."/>
            <person name="Ament-Velasquez S.L."/>
            <person name="Kruys A."/>
            <person name="Hutchinson M.I."/>
            <person name="Powell A.J."/>
            <person name="Barry K."/>
            <person name="Miller A.N."/>
            <person name="Grigoriev I.V."/>
            <person name="Debuchy R."/>
            <person name="Gladieux P."/>
            <person name="Thoren M.H."/>
            <person name="Johannesson H."/>
        </authorList>
    </citation>
    <scope>NUCLEOTIDE SEQUENCE</scope>
    <source>
        <strain evidence="1">CBS 731.68</strain>
    </source>
</reference>
<evidence type="ECO:0000313" key="1">
    <source>
        <dbReference type="EMBL" id="KAK4123786.1"/>
    </source>
</evidence>
<evidence type="ECO:0000313" key="2">
    <source>
        <dbReference type="Proteomes" id="UP001302602"/>
    </source>
</evidence>
<dbReference type="AlphaFoldDB" id="A0AAN6Z3D7"/>
<reference evidence="1" key="1">
    <citation type="journal article" date="2023" name="Mol. Phylogenet. Evol.">
        <title>Genome-scale phylogeny and comparative genomics of the fungal order Sordariales.</title>
        <authorList>
            <person name="Hensen N."/>
            <person name="Bonometti L."/>
            <person name="Westerberg I."/>
            <person name="Brannstrom I.O."/>
            <person name="Guillou S."/>
            <person name="Cros-Aarteil S."/>
            <person name="Calhoun S."/>
            <person name="Haridas S."/>
            <person name="Kuo A."/>
            <person name="Mondo S."/>
            <person name="Pangilinan J."/>
            <person name="Riley R."/>
            <person name="LaButti K."/>
            <person name="Andreopoulos B."/>
            <person name="Lipzen A."/>
            <person name="Chen C."/>
            <person name="Yan M."/>
            <person name="Daum C."/>
            <person name="Ng V."/>
            <person name="Clum A."/>
            <person name="Steindorff A."/>
            <person name="Ohm R.A."/>
            <person name="Martin F."/>
            <person name="Silar P."/>
            <person name="Natvig D.O."/>
            <person name="Lalanne C."/>
            <person name="Gautier V."/>
            <person name="Ament-Velasquez S.L."/>
            <person name="Kruys A."/>
            <person name="Hutchinson M.I."/>
            <person name="Powell A.J."/>
            <person name="Barry K."/>
            <person name="Miller A.N."/>
            <person name="Grigoriev I.V."/>
            <person name="Debuchy R."/>
            <person name="Gladieux P."/>
            <person name="Hiltunen Thoren M."/>
            <person name="Johannesson H."/>
        </authorList>
    </citation>
    <scope>NUCLEOTIDE SEQUENCE</scope>
    <source>
        <strain evidence="1">CBS 731.68</strain>
    </source>
</reference>
<comment type="caution">
    <text evidence="1">The sequence shown here is derived from an EMBL/GenBank/DDBJ whole genome shotgun (WGS) entry which is preliminary data.</text>
</comment>
<keyword evidence="2" id="KW-1185">Reference proteome</keyword>
<dbReference type="Proteomes" id="UP001302602">
    <property type="component" value="Unassembled WGS sequence"/>
</dbReference>
<sequence>MTYCTDGAAPMRALITETAAWLAWGILPGCPRPAVVQVMFNILKPLCSSAEDDIQILGMHKPQSRSRPDLGALANGKTVLWHRELFVPRLDR</sequence>
<protein>
    <submittedName>
        <fullName evidence="1">Uncharacterized protein</fullName>
    </submittedName>
</protein>
<dbReference type="RefSeq" id="XP_062647557.1">
    <property type="nucleotide sequence ID" value="XM_062792938.1"/>
</dbReference>
<organism evidence="1 2">
    <name type="scientific">Parathielavia appendiculata</name>
    <dbReference type="NCBI Taxonomy" id="2587402"/>
    <lineage>
        <taxon>Eukaryota</taxon>
        <taxon>Fungi</taxon>
        <taxon>Dikarya</taxon>
        <taxon>Ascomycota</taxon>
        <taxon>Pezizomycotina</taxon>
        <taxon>Sordariomycetes</taxon>
        <taxon>Sordariomycetidae</taxon>
        <taxon>Sordariales</taxon>
        <taxon>Chaetomiaceae</taxon>
        <taxon>Parathielavia</taxon>
    </lineage>
</organism>
<proteinExistence type="predicted"/>
<name>A0AAN6Z3D7_9PEZI</name>